<evidence type="ECO:0000256" key="2">
    <source>
        <dbReference type="ARBA" id="ARBA00022630"/>
    </source>
</evidence>
<dbReference type="PRINTS" id="PR00420">
    <property type="entry name" value="RNGMNOXGNASE"/>
</dbReference>
<evidence type="ECO:0000256" key="4">
    <source>
        <dbReference type="ARBA" id="ARBA00023002"/>
    </source>
</evidence>
<keyword evidence="3" id="KW-0274">FAD</keyword>
<dbReference type="GO" id="GO:0071949">
    <property type="term" value="F:FAD binding"/>
    <property type="evidence" value="ECO:0007669"/>
    <property type="project" value="InterPro"/>
</dbReference>
<keyword evidence="8" id="KW-1185">Reference proteome</keyword>
<evidence type="ECO:0000256" key="3">
    <source>
        <dbReference type="ARBA" id="ARBA00022827"/>
    </source>
</evidence>
<name>A0A0C2XED5_HEBCY</name>
<proteinExistence type="inferred from homology"/>
<keyword evidence="4" id="KW-0560">Oxidoreductase</keyword>
<dbReference type="GO" id="GO:0004497">
    <property type="term" value="F:monooxygenase activity"/>
    <property type="evidence" value="ECO:0007669"/>
    <property type="project" value="UniProtKB-KW"/>
</dbReference>
<dbReference type="STRING" id="686832.A0A0C2XED5"/>
<dbReference type="SUPFAM" id="SSF51905">
    <property type="entry name" value="FAD/NAD(P)-binding domain"/>
    <property type="match status" value="1"/>
</dbReference>
<dbReference type="PANTHER" id="PTHR13789:SF309">
    <property type="entry name" value="PUTATIVE (AFU_ORTHOLOGUE AFUA_6G14510)-RELATED"/>
    <property type="match status" value="1"/>
</dbReference>
<sequence length="488" mass="55501">MPIRDLENHELADISLKIVVIGGSIAGLAAAYALKRAGHDVQVVEQSNGKSLSKGVLQCPPNMTKILYRWGLQSVLERFTHKCKIMTFRNGGTGKLIGSIGMDKDFLEDLLAEFLFIQHEDLRDLLLSLVLEEGIDIAFETTMISVETSSKIAKVSLDNGQTLVADFLVAADGYYSVLRSMVGTTTEKDQEASPPQHLHLTFLLPVETLNQDDELRDLMTPSDWLLWLGSGYVIHMNLTNTEDYLTATMTYSYERELGPEDEFWGERPIEYYQLDMNRFEPKLRKLLELVKTVSARVVISRQIPEDLVCDNSKIVLVGEAAHPSLPGGNHRSALIFEDAETLRCLFSRIRGRDQIPDFLNAYEEIRQPRCAFVLKYDYAFHAMVRMTDGPEQNARDALLRQSMIHGDWDHMDECAFRSVWGNELELYTHDATERVDDWWAQWGTLISHKGIKREEESSPIATPSIPGLHRVSFQSSERNLSDRFHEYA</sequence>
<keyword evidence="5" id="KW-0503">Monooxygenase</keyword>
<evidence type="ECO:0000313" key="8">
    <source>
        <dbReference type="Proteomes" id="UP000053424"/>
    </source>
</evidence>
<gene>
    <name evidence="7" type="ORF">M413DRAFT_31860</name>
</gene>
<dbReference type="InterPro" id="IPR050493">
    <property type="entry name" value="FAD-dep_Monooxygenase_BioMet"/>
</dbReference>
<feature type="domain" description="FAD-binding" evidence="6">
    <location>
        <begin position="17"/>
        <end position="369"/>
    </location>
</feature>
<dbReference type="HOGENOM" id="CLU_009665_19_3_1"/>
<dbReference type="AlphaFoldDB" id="A0A0C2XED5"/>
<dbReference type="InterPro" id="IPR036188">
    <property type="entry name" value="FAD/NAD-bd_sf"/>
</dbReference>
<dbReference type="OrthoDB" id="1878542at2759"/>
<protein>
    <recommendedName>
        <fullName evidence="6">FAD-binding domain-containing protein</fullName>
    </recommendedName>
</protein>
<dbReference type="InterPro" id="IPR002938">
    <property type="entry name" value="FAD-bd"/>
</dbReference>
<reference evidence="8" key="2">
    <citation type="submission" date="2015-01" db="EMBL/GenBank/DDBJ databases">
        <title>Evolutionary Origins and Diversification of the Mycorrhizal Mutualists.</title>
        <authorList>
            <consortium name="DOE Joint Genome Institute"/>
            <consortium name="Mycorrhizal Genomics Consortium"/>
            <person name="Kohler A."/>
            <person name="Kuo A."/>
            <person name="Nagy L.G."/>
            <person name="Floudas D."/>
            <person name="Copeland A."/>
            <person name="Barry K.W."/>
            <person name="Cichocki N."/>
            <person name="Veneault-Fourrey C."/>
            <person name="LaButti K."/>
            <person name="Lindquist E.A."/>
            <person name="Lipzen A."/>
            <person name="Lundell T."/>
            <person name="Morin E."/>
            <person name="Murat C."/>
            <person name="Riley R."/>
            <person name="Ohm R."/>
            <person name="Sun H."/>
            <person name="Tunlid A."/>
            <person name="Henrissat B."/>
            <person name="Grigoriev I.V."/>
            <person name="Hibbett D.S."/>
            <person name="Martin F."/>
        </authorList>
    </citation>
    <scope>NUCLEOTIDE SEQUENCE [LARGE SCALE GENOMIC DNA]</scope>
    <source>
        <strain evidence="8">h7</strain>
    </source>
</reference>
<evidence type="ECO:0000259" key="6">
    <source>
        <dbReference type="Pfam" id="PF01494"/>
    </source>
</evidence>
<evidence type="ECO:0000256" key="5">
    <source>
        <dbReference type="ARBA" id="ARBA00023033"/>
    </source>
</evidence>
<dbReference type="PANTHER" id="PTHR13789">
    <property type="entry name" value="MONOOXYGENASE"/>
    <property type="match status" value="1"/>
</dbReference>
<dbReference type="EMBL" id="KN831807">
    <property type="protein sequence ID" value="KIM36273.1"/>
    <property type="molecule type" value="Genomic_DNA"/>
</dbReference>
<dbReference type="Proteomes" id="UP000053424">
    <property type="component" value="Unassembled WGS sequence"/>
</dbReference>
<evidence type="ECO:0000256" key="1">
    <source>
        <dbReference type="ARBA" id="ARBA00007992"/>
    </source>
</evidence>
<evidence type="ECO:0000313" key="7">
    <source>
        <dbReference type="EMBL" id="KIM36273.1"/>
    </source>
</evidence>
<accession>A0A0C2XED5</accession>
<comment type="similarity">
    <text evidence="1">Belongs to the paxM FAD-dependent monooxygenase family.</text>
</comment>
<dbReference type="Gene3D" id="3.50.50.60">
    <property type="entry name" value="FAD/NAD(P)-binding domain"/>
    <property type="match status" value="1"/>
</dbReference>
<reference evidence="7 8" key="1">
    <citation type="submission" date="2014-04" db="EMBL/GenBank/DDBJ databases">
        <authorList>
            <consortium name="DOE Joint Genome Institute"/>
            <person name="Kuo A."/>
            <person name="Gay G."/>
            <person name="Dore J."/>
            <person name="Kohler A."/>
            <person name="Nagy L.G."/>
            <person name="Floudas D."/>
            <person name="Copeland A."/>
            <person name="Barry K.W."/>
            <person name="Cichocki N."/>
            <person name="Veneault-Fourrey C."/>
            <person name="LaButti K."/>
            <person name="Lindquist E.A."/>
            <person name="Lipzen A."/>
            <person name="Lundell T."/>
            <person name="Morin E."/>
            <person name="Murat C."/>
            <person name="Sun H."/>
            <person name="Tunlid A."/>
            <person name="Henrissat B."/>
            <person name="Grigoriev I.V."/>
            <person name="Hibbett D.S."/>
            <person name="Martin F."/>
            <person name="Nordberg H.P."/>
            <person name="Cantor M.N."/>
            <person name="Hua S.X."/>
        </authorList>
    </citation>
    <scope>NUCLEOTIDE SEQUENCE [LARGE SCALE GENOMIC DNA]</scope>
    <source>
        <strain evidence="8">h7</strain>
    </source>
</reference>
<dbReference type="Pfam" id="PF01494">
    <property type="entry name" value="FAD_binding_3"/>
    <property type="match status" value="1"/>
</dbReference>
<keyword evidence="2" id="KW-0285">Flavoprotein</keyword>
<organism evidence="7 8">
    <name type="scientific">Hebeloma cylindrosporum</name>
    <dbReference type="NCBI Taxonomy" id="76867"/>
    <lineage>
        <taxon>Eukaryota</taxon>
        <taxon>Fungi</taxon>
        <taxon>Dikarya</taxon>
        <taxon>Basidiomycota</taxon>
        <taxon>Agaricomycotina</taxon>
        <taxon>Agaricomycetes</taxon>
        <taxon>Agaricomycetidae</taxon>
        <taxon>Agaricales</taxon>
        <taxon>Agaricineae</taxon>
        <taxon>Hymenogastraceae</taxon>
        <taxon>Hebeloma</taxon>
    </lineage>
</organism>